<organism evidence="2 3">
    <name type="scientific">Apiospora saccharicola</name>
    <dbReference type="NCBI Taxonomy" id="335842"/>
    <lineage>
        <taxon>Eukaryota</taxon>
        <taxon>Fungi</taxon>
        <taxon>Dikarya</taxon>
        <taxon>Ascomycota</taxon>
        <taxon>Pezizomycotina</taxon>
        <taxon>Sordariomycetes</taxon>
        <taxon>Xylariomycetidae</taxon>
        <taxon>Amphisphaeriales</taxon>
        <taxon>Apiosporaceae</taxon>
        <taxon>Apiospora</taxon>
    </lineage>
</organism>
<gene>
    <name evidence="2" type="ORF">PG996_014057</name>
</gene>
<accession>A0ABR1TK00</accession>
<feature type="signal peptide" evidence="1">
    <location>
        <begin position="1"/>
        <end position="18"/>
    </location>
</feature>
<comment type="caution">
    <text evidence="2">The sequence shown here is derived from an EMBL/GenBank/DDBJ whole genome shotgun (WGS) entry which is preliminary data.</text>
</comment>
<name>A0ABR1TK00_9PEZI</name>
<protein>
    <recommendedName>
        <fullName evidence="4">Signal peptide-containing protein</fullName>
    </recommendedName>
</protein>
<sequence length="87" mass="8762">MQFTTISAIAFLAAGALAMPNPAAGENTLEARCKANLPACNNGKVVGQTNCRCGGQVPTCDLWSCPGGGNANTAMVCGQQGSGCVWI</sequence>
<feature type="chain" id="PRO_5046539386" description="Signal peptide-containing protein" evidence="1">
    <location>
        <begin position="19"/>
        <end position="87"/>
    </location>
</feature>
<keyword evidence="1" id="KW-0732">Signal</keyword>
<keyword evidence="3" id="KW-1185">Reference proteome</keyword>
<dbReference type="Proteomes" id="UP001446871">
    <property type="component" value="Unassembled WGS sequence"/>
</dbReference>
<evidence type="ECO:0008006" key="4">
    <source>
        <dbReference type="Google" id="ProtNLM"/>
    </source>
</evidence>
<evidence type="ECO:0000313" key="2">
    <source>
        <dbReference type="EMBL" id="KAK8045993.1"/>
    </source>
</evidence>
<proteinExistence type="predicted"/>
<dbReference type="EMBL" id="JAQQWM010000009">
    <property type="protein sequence ID" value="KAK8045993.1"/>
    <property type="molecule type" value="Genomic_DNA"/>
</dbReference>
<evidence type="ECO:0000313" key="3">
    <source>
        <dbReference type="Proteomes" id="UP001446871"/>
    </source>
</evidence>
<evidence type="ECO:0000256" key="1">
    <source>
        <dbReference type="SAM" id="SignalP"/>
    </source>
</evidence>
<reference evidence="2 3" key="1">
    <citation type="submission" date="2023-01" db="EMBL/GenBank/DDBJ databases">
        <title>Analysis of 21 Apiospora genomes using comparative genomics revels a genus with tremendous synthesis potential of carbohydrate active enzymes and secondary metabolites.</title>
        <authorList>
            <person name="Sorensen T."/>
        </authorList>
    </citation>
    <scope>NUCLEOTIDE SEQUENCE [LARGE SCALE GENOMIC DNA]</scope>
    <source>
        <strain evidence="2 3">CBS 83171</strain>
    </source>
</reference>